<protein>
    <submittedName>
        <fullName evidence="2">ATP/GTP-binding protein</fullName>
    </submittedName>
</protein>
<sequence length="218" mass="23065">MRSLHSSSENCLLLDRSPALAVLVAGAPGTAQILARTLSDAELLAVTELLSITAPGSGLGEEPDAMVTLRMGRIGLDGAAVTLLAVPDEERLWFRWEELLTAADAALVVADPQDPAGSLATIEYLHRRGIPLAVVIDQSSTSWPGTTADVRQALRLADPRVPLVAADITERGAALRSLVALVEHADACAAATRPLRLRSREPDRGAPRPTTEPFTSRS</sequence>
<feature type="region of interest" description="Disordered" evidence="1">
    <location>
        <begin position="193"/>
        <end position="218"/>
    </location>
</feature>
<dbReference type="Proteomes" id="UP001500037">
    <property type="component" value="Unassembled WGS sequence"/>
</dbReference>
<evidence type="ECO:0000313" key="3">
    <source>
        <dbReference type="Proteomes" id="UP001500037"/>
    </source>
</evidence>
<comment type="caution">
    <text evidence="2">The sequence shown here is derived from an EMBL/GenBank/DDBJ whole genome shotgun (WGS) entry which is preliminary data.</text>
</comment>
<accession>A0ABN1W5E6</accession>
<evidence type="ECO:0000256" key="1">
    <source>
        <dbReference type="SAM" id="MobiDB-lite"/>
    </source>
</evidence>
<organism evidence="2 3">
    <name type="scientific">Kitasatospora nipponensis</name>
    <dbReference type="NCBI Taxonomy" id="258049"/>
    <lineage>
        <taxon>Bacteria</taxon>
        <taxon>Bacillati</taxon>
        <taxon>Actinomycetota</taxon>
        <taxon>Actinomycetes</taxon>
        <taxon>Kitasatosporales</taxon>
        <taxon>Streptomycetaceae</taxon>
        <taxon>Kitasatospora</taxon>
    </lineage>
</organism>
<gene>
    <name evidence="2" type="ORF">GCM10009665_23170</name>
</gene>
<keyword evidence="3" id="KW-1185">Reference proteome</keyword>
<dbReference type="EMBL" id="BAAALF010000030">
    <property type="protein sequence ID" value="GAA1232275.1"/>
    <property type="molecule type" value="Genomic_DNA"/>
</dbReference>
<dbReference type="InterPro" id="IPR052705">
    <property type="entry name" value="Gliding_Motility_GTPase"/>
</dbReference>
<reference evidence="2 3" key="1">
    <citation type="journal article" date="2019" name="Int. J. Syst. Evol. Microbiol.">
        <title>The Global Catalogue of Microorganisms (GCM) 10K type strain sequencing project: providing services to taxonomists for standard genome sequencing and annotation.</title>
        <authorList>
            <consortium name="The Broad Institute Genomics Platform"/>
            <consortium name="The Broad Institute Genome Sequencing Center for Infectious Disease"/>
            <person name="Wu L."/>
            <person name="Ma J."/>
        </authorList>
    </citation>
    <scope>NUCLEOTIDE SEQUENCE [LARGE SCALE GENOMIC DNA]</scope>
    <source>
        <strain evidence="2 3">JCM 13004</strain>
    </source>
</reference>
<name>A0ABN1W5E6_9ACTN</name>
<dbReference type="PANTHER" id="PTHR42708:SF1">
    <property type="entry name" value="GLIDING MOTILITY PROTEIN MGLA"/>
    <property type="match status" value="1"/>
</dbReference>
<dbReference type="PANTHER" id="PTHR42708">
    <property type="entry name" value="ATP/GTP-BINDING PROTEIN-RELATED"/>
    <property type="match status" value="1"/>
</dbReference>
<proteinExistence type="predicted"/>
<evidence type="ECO:0000313" key="2">
    <source>
        <dbReference type="EMBL" id="GAA1232275.1"/>
    </source>
</evidence>